<gene>
    <name evidence="2" type="ORF">D7Y13_11815</name>
</gene>
<evidence type="ECO:0008006" key="4">
    <source>
        <dbReference type="Google" id="ProtNLM"/>
    </source>
</evidence>
<dbReference type="Proteomes" id="UP000278907">
    <property type="component" value="Unassembled WGS sequence"/>
</dbReference>
<proteinExistence type="predicted"/>
<sequence length="107" mass="11658">MTSLLSPMRSLPRRPLKEGRERTELAAYLVGAAYNLARMARLAAAWAPSARRLPPKTRLRAKATRGLASCPQTGLLQRPVGAEERATGDDMWARTTAGRDTPSGPCR</sequence>
<keyword evidence="3" id="KW-1185">Reference proteome</keyword>
<evidence type="ECO:0000313" key="3">
    <source>
        <dbReference type="Proteomes" id="UP000278907"/>
    </source>
</evidence>
<comment type="caution">
    <text evidence="2">The sequence shown here is derived from an EMBL/GenBank/DDBJ whole genome shotgun (WGS) entry which is preliminary data.</text>
</comment>
<feature type="region of interest" description="Disordered" evidence="1">
    <location>
        <begin position="1"/>
        <end position="20"/>
    </location>
</feature>
<dbReference type="EMBL" id="RAWI01000067">
    <property type="protein sequence ID" value="RKI11008.1"/>
    <property type="molecule type" value="Genomic_DNA"/>
</dbReference>
<name>A0ABX9QK68_9BACT</name>
<reference evidence="2 3" key="1">
    <citation type="submission" date="2018-09" db="EMBL/GenBank/DDBJ databases">
        <authorList>
            <person name="Livingstone P.G."/>
            <person name="Whitworth D.E."/>
        </authorList>
    </citation>
    <scope>NUCLEOTIDE SEQUENCE [LARGE SCALE GENOMIC DNA]</scope>
    <source>
        <strain evidence="2 3">CA031B</strain>
    </source>
</reference>
<feature type="compositionally biased region" description="Basic and acidic residues" evidence="1">
    <location>
        <begin position="81"/>
        <end position="92"/>
    </location>
</feature>
<evidence type="ECO:0000256" key="1">
    <source>
        <dbReference type="SAM" id="MobiDB-lite"/>
    </source>
</evidence>
<accession>A0ABX9QK68</accession>
<organism evidence="2 3">
    <name type="scientific">Corallococcus praedator</name>
    <dbReference type="NCBI Taxonomy" id="2316724"/>
    <lineage>
        <taxon>Bacteria</taxon>
        <taxon>Pseudomonadati</taxon>
        <taxon>Myxococcota</taxon>
        <taxon>Myxococcia</taxon>
        <taxon>Myxococcales</taxon>
        <taxon>Cystobacterineae</taxon>
        <taxon>Myxococcaceae</taxon>
        <taxon>Corallococcus</taxon>
    </lineage>
</organism>
<evidence type="ECO:0000313" key="2">
    <source>
        <dbReference type="EMBL" id="RKI11008.1"/>
    </source>
</evidence>
<protein>
    <recommendedName>
        <fullName evidence="4">Transposase DDE domain-containing protein</fullName>
    </recommendedName>
</protein>
<feature type="region of interest" description="Disordered" evidence="1">
    <location>
        <begin position="71"/>
        <end position="107"/>
    </location>
</feature>